<dbReference type="Pfam" id="PF00015">
    <property type="entry name" value="MCPsignal"/>
    <property type="match status" value="1"/>
</dbReference>
<comment type="caution">
    <text evidence="12">The sequence shown here is derived from an EMBL/GenBank/DDBJ whole genome shotgun (WGS) entry which is preliminary data.</text>
</comment>
<dbReference type="GO" id="GO:0007165">
    <property type="term" value="P:signal transduction"/>
    <property type="evidence" value="ECO:0007669"/>
    <property type="project" value="UniProtKB-KW"/>
</dbReference>
<evidence type="ECO:0000256" key="3">
    <source>
        <dbReference type="ARBA" id="ARBA00022692"/>
    </source>
</evidence>
<comment type="similarity">
    <text evidence="7">Belongs to the methyl-accepting chemotaxis (MCP) protein family.</text>
</comment>
<evidence type="ECO:0000256" key="2">
    <source>
        <dbReference type="ARBA" id="ARBA00022475"/>
    </source>
</evidence>
<dbReference type="GO" id="GO:0004888">
    <property type="term" value="F:transmembrane signaling receptor activity"/>
    <property type="evidence" value="ECO:0007669"/>
    <property type="project" value="InterPro"/>
</dbReference>
<protein>
    <submittedName>
        <fullName evidence="12">Methyl-accepting chemotaxis protein TlpC</fullName>
    </submittedName>
</protein>
<dbReference type="Pfam" id="PF17202">
    <property type="entry name" value="sCache_3_3"/>
    <property type="match status" value="1"/>
</dbReference>
<feature type="domain" description="Methyl-accepting transducer" evidence="10">
    <location>
        <begin position="278"/>
        <end position="528"/>
    </location>
</feature>
<dbReference type="SMART" id="SM00304">
    <property type="entry name" value="HAMP"/>
    <property type="match status" value="1"/>
</dbReference>
<dbReference type="PROSITE" id="PS50111">
    <property type="entry name" value="CHEMOTAXIS_TRANSDUC_2"/>
    <property type="match status" value="1"/>
</dbReference>
<evidence type="ECO:0000256" key="7">
    <source>
        <dbReference type="ARBA" id="ARBA00029447"/>
    </source>
</evidence>
<dbReference type="PANTHER" id="PTHR32089:SF112">
    <property type="entry name" value="LYSOZYME-LIKE PROTEIN-RELATED"/>
    <property type="match status" value="1"/>
</dbReference>
<keyword evidence="2" id="KW-1003">Cell membrane</keyword>
<dbReference type="Proteomes" id="UP000616608">
    <property type="component" value="Unassembled WGS sequence"/>
</dbReference>
<evidence type="ECO:0000256" key="8">
    <source>
        <dbReference type="PROSITE-ProRule" id="PRU00284"/>
    </source>
</evidence>
<dbReference type="EMBL" id="BMJT01000003">
    <property type="protein sequence ID" value="GGG18411.1"/>
    <property type="molecule type" value="Genomic_DNA"/>
</dbReference>
<dbReference type="InterPro" id="IPR033463">
    <property type="entry name" value="sCache_3"/>
</dbReference>
<evidence type="ECO:0000259" key="11">
    <source>
        <dbReference type="PROSITE" id="PS50885"/>
    </source>
</evidence>
<dbReference type="Gene3D" id="1.10.287.950">
    <property type="entry name" value="Methyl-accepting chemotaxis protein"/>
    <property type="match status" value="1"/>
</dbReference>
<reference evidence="12" key="1">
    <citation type="journal article" date="2014" name="Int. J. Syst. Evol. Microbiol.">
        <title>Complete genome sequence of Corynebacterium casei LMG S-19264T (=DSM 44701T), isolated from a smear-ripened cheese.</title>
        <authorList>
            <consortium name="US DOE Joint Genome Institute (JGI-PGF)"/>
            <person name="Walter F."/>
            <person name="Albersmeier A."/>
            <person name="Kalinowski J."/>
            <person name="Ruckert C."/>
        </authorList>
    </citation>
    <scope>NUCLEOTIDE SEQUENCE</scope>
    <source>
        <strain evidence="12">CGMCC 1.15760</strain>
    </source>
</reference>
<dbReference type="RefSeq" id="WP_188614036.1">
    <property type="nucleotide sequence ID" value="NZ_BMJT01000003.1"/>
</dbReference>
<keyword evidence="6 8" id="KW-0807">Transducer</keyword>
<keyword evidence="3 9" id="KW-0812">Transmembrane</keyword>
<accession>A0A917G2C9</accession>
<feature type="transmembrane region" description="Helical" evidence="9">
    <location>
        <begin position="186"/>
        <end position="204"/>
    </location>
</feature>
<sequence length="565" mass="61614">MKWTIRKKVNLVLFSCILLLAVILSGINFYMTERDLLKSANEKLLSDVQMSLYALDALHPGEWQIKENTLHKGNENMADNFTIPNEIGELTNGNAMSIFQNDTRISTNIKENGEYMLGTKVSDEVVKVVLQDKQQFLGTAEVLGKKHQAAYDPIFDKNGDVIGIWAVAVPTAPYTAIATDAAIKTMIYSLIITIFIIILISFFMQRQLITPIHILRDNARALSQLQLQTKLLHAKGNDEIAELATAFQEMRDKLIATVSNVADNAKEIANASQLLATSSSQTNEVASQIATTMNDMASGITTQAEQVEQVVTMMNNTKEQVNTNLIQAQDCLTVAEHSTITAREGEQAINEAIQHLGNVTDTVSYATDSIQKLGMRSEEIGGIITVITEIAEQTNLLALNAAIEAARAGEHGQGFSIVASEVRNLAEQSQQAAQQITDLINDIQAETSVTVRTMESNLAAVKEQVIIINKGGEALKIIVNQAQDTEDGVHHMREGFQTVNVTATDVQQATQEIAAIIELSAASAEEIAAASEEQYATVADISNNAQQLAEIATTLKQEVNKFKLS</sequence>
<evidence type="ECO:0000259" key="10">
    <source>
        <dbReference type="PROSITE" id="PS50111"/>
    </source>
</evidence>
<dbReference type="CDD" id="cd06225">
    <property type="entry name" value="HAMP"/>
    <property type="match status" value="1"/>
</dbReference>
<dbReference type="GO" id="GO:0006935">
    <property type="term" value="P:chemotaxis"/>
    <property type="evidence" value="ECO:0007669"/>
    <property type="project" value="InterPro"/>
</dbReference>
<gene>
    <name evidence="12" type="primary">tlpC</name>
    <name evidence="12" type="ORF">GCM10007425_11100</name>
</gene>
<organism evidence="12 13">
    <name type="scientific">Lysinibacillus alkalisoli</name>
    <dbReference type="NCBI Taxonomy" id="1911548"/>
    <lineage>
        <taxon>Bacteria</taxon>
        <taxon>Bacillati</taxon>
        <taxon>Bacillota</taxon>
        <taxon>Bacilli</taxon>
        <taxon>Bacillales</taxon>
        <taxon>Bacillaceae</taxon>
        <taxon>Lysinibacillus</taxon>
    </lineage>
</organism>
<dbReference type="SUPFAM" id="SSF103190">
    <property type="entry name" value="Sensory domain-like"/>
    <property type="match status" value="1"/>
</dbReference>
<keyword evidence="5 9" id="KW-0472">Membrane</keyword>
<dbReference type="InterPro" id="IPR004089">
    <property type="entry name" value="MCPsignal_dom"/>
</dbReference>
<dbReference type="GO" id="GO:0005886">
    <property type="term" value="C:plasma membrane"/>
    <property type="evidence" value="ECO:0007669"/>
    <property type="project" value="UniProtKB-SubCell"/>
</dbReference>
<dbReference type="Gene3D" id="6.10.340.10">
    <property type="match status" value="1"/>
</dbReference>
<keyword evidence="13" id="KW-1185">Reference proteome</keyword>
<evidence type="ECO:0000256" key="1">
    <source>
        <dbReference type="ARBA" id="ARBA00004651"/>
    </source>
</evidence>
<evidence type="ECO:0000256" key="4">
    <source>
        <dbReference type="ARBA" id="ARBA00022989"/>
    </source>
</evidence>
<evidence type="ECO:0000313" key="12">
    <source>
        <dbReference type="EMBL" id="GGG18411.1"/>
    </source>
</evidence>
<name>A0A917G2C9_9BACI</name>
<comment type="subcellular location">
    <subcellularLocation>
        <location evidence="1">Cell membrane</location>
        <topology evidence="1">Multi-pass membrane protein</topology>
    </subcellularLocation>
</comment>
<dbReference type="AlphaFoldDB" id="A0A917G2C9"/>
<dbReference type="PROSITE" id="PS50885">
    <property type="entry name" value="HAMP"/>
    <property type="match status" value="1"/>
</dbReference>
<dbReference type="SUPFAM" id="SSF58104">
    <property type="entry name" value="Methyl-accepting chemotaxis protein (MCP) signaling domain"/>
    <property type="match status" value="1"/>
</dbReference>
<dbReference type="InterPro" id="IPR004090">
    <property type="entry name" value="Chemotax_Me-accpt_rcpt"/>
</dbReference>
<reference evidence="12" key="2">
    <citation type="submission" date="2020-09" db="EMBL/GenBank/DDBJ databases">
        <authorList>
            <person name="Sun Q."/>
            <person name="Zhou Y."/>
        </authorList>
    </citation>
    <scope>NUCLEOTIDE SEQUENCE</scope>
    <source>
        <strain evidence="12">CGMCC 1.15760</strain>
    </source>
</reference>
<evidence type="ECO:0000256" key="6">
    <source>
        <dbReference type="ARBA" id="ARBA00023224"/>
    </source>
</evidence>
<evidence type="ECO:0000256" key="5">
    <source>
        <dbReference type="ARBA" id="ARBA00023136"/>
    </source>
</evidence>
<dbReference type="PANTHER" id="PTHR32089">
    <property type="entry name" value="METHYL-ACCEPTING CHEMOTAXIS PROTEIN MCPB"/>
    <property type="match status" value="1"/>
</dbReference>
<keyword evidence="4 9" id="KW-1133">Transmembrane helix</keyword>
<dbReference type="InterPro" id="IPR003660">
    <property type="entry name" value="HAMP_dom"/>
</dbReference>
<feature type="domain" description="HAMP" evidence="11">
    <location>
        <begin position="206"/>
        <end position="259"/>
    </location>
</feature>
<evidence type="ECO:0000313" key="13">
    <source>
        <dbReference type="Proteomes" id="UP000616608"/>
    </source>
</evidence>
<dbReference type="Pfam" id="PF00672">
    <property type="entry name" value="HAMP"/>
    <property type="match status" value="1"/>
</dbReference>
<proteinExistence type="inferred from homology"/>
<evidence type="ECO:0000256" key="9">
    <source>
        <dbReference type="SAM" id="Phobius"/>
    </source>
</evidence>
<dbReference type="SMART" id="SM00283">
    <property type="entry name" value="MA"/>
    <property type="match status" value="1"/>
</dbReference>
<dbReference type="InterPro" id="IPR029151">
    <property type="entry name" value="Sensor-like_sf"/>
</dbReference>
<dbReference type="PRINTS" id="PR00260">
    <property type="entry name" value="CHEMTRNSDUCR"/>
</dbReference>